<dbReference type="Pfam" id="PF11185">
    <property type="entry name" value="DUF2971"/>
    <property type="match status" value="1"/>
</dbReference>
<name>A0ABQ1HY89_9ALTE</name>
<protein>
    <recommendedName>
        <fullName evidence="3">DUF2971 domain-containing protein</fullName>
    </recommendedName>
</protein>
<dbReference type="EMBL" id="BMDY01000003">
    <property type="protein sequence ID" value="GGA95816.1"/>
    <property type="molecule type" value="Genomic_DNA"/>
</dbReference>
<accession>A0ABQ1HY89</accession>
<evidence type="ECO:0000313" key="1">
    <source>
        <dbReference type="EMBL" id="GGA95816.1"/>
    </source>
</evidence>
<proteinExistence type="predicted"/>
<organism evidence="1 2">
    <name type="scientific">Agarivorans gilvus</name>
    <dbReference type="NCBI Taxonomy" id="680279"/>
    <lineage>
        <taxon>Bacteria</taxon>
        <taxon>Pseudomonadati</taxon>
        <taxon>Pseudomonadota</taxon>
        <taxon>Gammaproteobacteria</taxon>
        <taxon>Alteromonadales</taxon>
        <taxon>Alteromonadaceae</taxon>
        <taxon>Agarivorans</taxon>
    </lineage>
</organism>
<comment type="caution">
    <text evidence="1">The sequence shown here is derived from an EMBL/GenBank/DDBJ whole genome shotgun (WGS) entry which is preliminary data.</text>
</comment>
<dbReference type="RefSeq" id="WP_055732901.1">
    <property type="nucleotide sequence ID" value="NZ_BMDY01000003.1"/>
</dbReference>
<sequence length="386" mass="44898">MLLYRYRSPSELSFKELLYNELYFASQNELNDPFDGQSYYQLSQSPDFWERLLREVNEKRALLIRPLPYADIAKELSAIPSIDYNMAISGTISKLMELIAAKLNLQQIGLVSLGIAIEEYLAYYQPTKGYFVSFSSAEKDPLLWAHYANQHCGYSLIFRAIDGALHQHPTRIKTNVHPRGYAGQSIPAQFKFHKVDYKTESDHQDASMLLPGHFSPWLNDLTEQERIAHHHRHLKFLLTKHSSWKYEKEYRLVIHESPRWLTGLDTELKPLDRLFYYDPMQLVGIIFGARMSQEHIQRIKDIVEYIKREVLARPGDTPKYMFPFAYFRSELGAGKRETNIRLTDIYNTAFDLVEGSSSQKQTTIDRWYSGHALLQEGSSCKPVTIK</sequence>
<keyword evidence="2" id="KW-1185">Reference proteome</keyword>
<evidence type="ECO:0008006" key="3">
    <source>
        <dbReference type="Google" id="ProtNLM"/>
    </source>
</evidence>
<dbReference type="Proteomes" id="UP000651977">
    <property type="component" value="Unassembled WGS sequence"/>
</dbReference>
<evidence type="ECO:0000313" key="2">
    <source>
        <dbReference type="Proteomes" id="UP000651977"/>
    </source>
</evidence>
<reference evidence="2" key="1">
    <citation type="journal article" date="2019" name="Int. J. Syst. Evol. Microbiol.">
        <title>The Global Catalogue of Microorganisms (GCM) 10K type strain sequencing project: providing services to taxonomists for standard genome sequencing and annotation.</title>
        <authorList>
            <consortium name="The Broad Institute Genomics Platform"/>
            <consortium name="The Broad Institute Genome Sequencing Center for Infectious Disease"/>
            <person name="Wu L."/>
            <person name="Ma J."/>
        </authorList>
    </citation>
    <scope>NUCLEOTIDE SEQUENCE [LARGE SCALE GENOMIC DNA]</scope>
    <source>
        <strain evidence="2">CGMCC 1.10131</strain>
    </source>
</reference>
<gene>
    <name evidence="1" type="ORF">GCM10007414_05810</name>
</gene>
<dbReference type="InterPro" id="IPR021352">
    <property type="entry name" value="DUF2971"/>
</dbReference>